<keyword evidence="2" id="KW-1185">Reference proteome</keyword>
<name>A0ABQ0AUU0_9FIRM</name>
<proteinExistence type="predicted"/>
<sequence length="90" mass="10605">MRFNKVNQRLVFLQNGGDLLEIQYSKQAIKFLKKLIQNRYIITPKTQDAWDSVEEIEPDEFDLAMLREIENDPDCHEFVSSKDVMDELGL</sequence>
<organism evidence="1 2">
    <name type="scientific">Enterocloster alcoholdehydrogenati</name>
    <dbReference type="NCBI Taxonomy" id="2547410"/>
    <lineage>
        <taxon>Bacteria</taxon>
        <taxon>Bacillati</taxon>
        <taxon>Bacillota</taxon>
        <taxon>Clostridia</taxon>
        <taxon>Lachnospirales</taxon>
        <taxon>Lachnospiraceae</taxon>
        <taxon>Enterocloster</taxon>
    </lineage>
</organism>
<evidence type="ECO:0000313" key="1">
    <source>
        <dbReference type="EMBL" id="GAA6267789.1"/>
    </source>
</evidence>
<reference evidence="1 2" key="1">
    <citation type="submission" date="2024-04" db="EMBL/GenBank/DDBJ databases">
        <title>Defined microbial consortia suppress multidrug-resistant proinflammatory Enterobacteriaceae via ecological control.</title>
        <authorList>
            <person name="Furuichi M."/>
            <person name="Kawaguchi T."/>
            <person name="Pust M."/>
            <person name="Yasuma K."/>
            <person name="Plichta D."/>
            <person name="Hasegawa N."/>
            <person name="Ohya T."/>
            <person name="Bhattarai S."/>
            <person name="Sasajima S."/>
            <person name="Aoto Y."/>
            <person name="Tuganbaev T."/>
            <person name="Yaginuma M."/>
            <person name="Ueda M."/>
            <person name="Okahashi N."/>
            <person name="Amafuji K."/>
            <person name="Kiridooshi Y."/>
            <person name="Sugita K."/>
            <person name="Strazar M."/>
            <person name="Skelly A."/>
            <person name="Suda W."/>
            <person name="Hattori M."/>
            <person name="Nakamoto N."/>
            <person name="Caballero S."/>
            <person name="Norman J."/>
            <person name="Olle B."/>
            <person name="Tanoue T."/>
            <person name="Arita M."/>
            <person name="Bucci V."/>
            <person name="Atarashi K."/>
            <person name="Xavier R."/>
            <person name="Honda K."/>
        </authorList>
    </citation>
    <scope>NUCLEOTIDE SEQUENCE [LARGE SCALE GENOMIC DNA]</scope>
    <source>
        <strain evidence="2">f13</strain>
    </source>
</reference>
<evidence type="ECO:0008006" key="3">
    <source>
        <dbReference type="Google" id="ProtNLM"/>
    </source>
</evidence>
<dbReference type="Proteomes" id="UP001600894">
    <property type="component" value="Unassembled WGS sequence"/>
</dbReference>
<accession>A0ABQ0AUU0</accession>
<gene>
    <name evidence="1" type="ORF">F130042H8_08490</name>
</gene>
<protein>
    <recommendedName>
        <fullName evidence="3">Antitoxin</fullName>
    </recommendedName>
</protein>
<comment type="caution">
    <text evidence="1">The sequence shown here is derived from an EMBL/GenBank/DDBJ whole genome shotgun (WGS) entry which is preliminary data.</text>
</comment>
<dbReference type="EMBL" id="BAABXL010000001">
    <property type="protein sequence ID" value="GAA6267789.1"/>
    <property type="molecule type" value="Genomic_DNA"/>
</dbReference>
<evidence type="ECO:0000313" key="2">
    <source>
        <dbReference type="Proteomes" id="UP001600894"/>
    </source>
</evidence>